<dbReference type="InterPro" id="IPR013083">
    <property type="entry name" value="Znf_RING/FYVE/PHD"/>
</dbReference>
<dbReference type="Pfam" id="PF13920">
    <property type="entry name" value="zf-C3HC4_3"/>
    <property type="match status" value="1"/>
</dbReference>
<protein>
    <recommendedName>
        <fullName evidence="7">BOI-related E3 ubiquitin-protein ligase 3</fullName>
    </recommendedName>
</protein>
<dbReference type="GO" id="GO:0008270">
    <property type="term" value="F:zinc ion binding"/>
    <property type="evidence" value="ECO:0007669"/>
    <property type="project" value="UniProtKB-KW"/>
</dbReference>
<accession>A0AAD9XU93</accession>
<evidence type="ECO:0000313" key="6">
    <source>
        <dbReference type="Proteomes" id="UP001280121"/>
    </source>
</evidence>
<keyword evidence="1" id="KW-0479">Metal-binding</keyword>
<reference evidence="5" key="1">
    <citation type="journal article" date="2023" name="Plant J.">
        <title>Genome sequences and population genomics provide insights into the demographic history, inbreeding, and mutation load of two 'living fossil' tree species of Dipteronia.</title>
        <authorList>
            <person name="Feng Y."/>
            <person name="Comes H.P."/>
            <person name="Chen J."/>
            <person name="Zhu S."/>
            <person name="Lu R."/>
            <person name="Zhang X."/>
            <person name="Li P."/>
            <person name="Qiu J."/>
            <person name="Olsen K.M."/>
            <person name="Qiu Y."/>
        </authorList>
    </citation>
    <scope>NUCLEOTIDE SEQUENCE</scope>
    <source>
        <strain evidence="5">KIB01</strain>
    </source>
</reference>
<comment type="caution">
    <text evidence="5">The sequence shown here is derived from an EMBL/GenBank/DDBJ whole genome shotgun (WGS) entry which is preliminary data.</text>
</comment>
<dbReference type="EMBL" id="JANJYI010000001">
    <property type="protein sequence ID" value="KAK2665586.1"/>
    <property type="molecule type" value="Genomic_DNA"/>
</dbReference>
<evidence type="ECO:0000256" key="2">
    <source>
        <dbReference type="ARBA" id="ARBA00022771"/>
    </source>
</evidence>
<dbReference type="Gene3D" id="3.30.40.10">
    <property type="entry name" value="Zinc/RING finger domain, C3HC4 (zinc finger)"/>
    <property type="match status" value="1"/>
</dbReference>
<keyword evidence="4" id="KW-0175">Coiled coil</keyword>
<dbReference type="GO" id="GO:0004842">
    <property type="term" value="F:ubiquitin-protein transferase activity"/>
    <property type="evidence" value="ECO:0007669"/>
    <property type="project" value="TreeGrafter"/>
</dbReference>
<keyword evidence="2" id="KW-0863">Zinc-finger</keyword>
<dbReference type="PIRSF" id="PIRSF036836">
    <property type="entry name" value="RNase_bind_SBP1"/>
    <property type="match status" value="1"/>
</dbReference>
<gene>
    <name evidence="5" type="ORF">Ddye_004160</name>
</gene>
<keyword evidence="6" id="KW-1185">Reference proteome</keyword>
<evidence type="ECO:0000256" key="1">
    <source>
        <dbReference type="ARBA" id="ARBA00022723"/>
    </source>
</evidence>
<evidence type="ECO:0000256" key="3">
    <source>
        <dbReference type="ARBA" id="ARBA00022833"/>
    </source>
</evidence>
<evidence type="ECO:0008006" key="7">
    <source>
        <dbReference type="Google" id="ProtNLM"/>
    </source>
</evidence>
<dbReference type="PANTHER" id="PTHR42647:SF6">
    <property type="entry name" value="RING-TYPE DOMAIN-CONTAINING PROTEIN"/>
    <property type="match status" value="1"/>
</dbReference>
<name>A0AAD9XU93_9ROSI</name>
<dbReference type="PANTHER" id="PTHR42647">
    <property type="entry name" value="SBP (S-RIBONUCLEASE BINDING PROTEIN) FAMILY PROTEIN"/>
    <property type="match status" value="1"/>
</dbReference>
<keyword evidence="3" id="KW-0862">Zinc</keyword>
<evidence type="ECO:0000313" key="5">
    <source>
        <dbReference type="EMBL" id="KAK2665586.1"/>
    </source>
</evidence>
<evidence type="ECO:0000256" key="4">
    <source>
        <dbReference type="SAM" id="Coils"/>
    </source>
</evidence>
<organism evidence="5 6">
    <name type="scientific">Dipteronia dyeriana</name>
    <dbReference type="NCBI Taxonomy" id="168575"/>
    <lineage>
        <taxon>Eukaryota</taxon>
        <taxon>Viridiplantae</taxon>
        <taxon>Streptophyta</taxon>
        <taxon>Embryophyta</taxon>
        <taxon>Tracheophyta</taxon>
        <taxon>Spermatophyta</taxon>
        <taxon>Magnoliopsida</taxon>
        <taxon>eudicotyledons</taxon>
        <taxon>Gunneridae</taxon>
        <taxon>Pentapetalae</taxon>
        <taxon>rosids</taxon>
        <taxon>malvids</taxon>
        <taxon>Sapindales</taxon>
        <taxon>Sapindaceae</taxon>
        <taxon>Hippocastanoideae</taxon>
        <taxon>Acereae</taxon>
        <taxon>Dipteronia</taxon>
    </lineage>
</organism>
<sequence length="284" mass="32215">MAIQAQLHNSENIGFPFCSSSSTSPQDWMMMMPTAAVPNPSCGGGVGGGFNQFCFNTQQKQRIHQFQNHHQQQQQQSLCFENSVSVQDEKQRQEIDHCIRSQNEKLRLLLQEQRRQQLEMILKKIESKASTLLRQKDGEIIKANNRAMELEILLKKLEMENQAWQRTALEYESMVFSLNNALEQMREKATASCFFFNNNNNGGGAEDAESCCDVEEDHHELEEEENRVIGGEKWKLCKSCNSGDLCVVFLPCRHLCSCKACAAFLDSCPVCLAPKKASIEVLID</sequence>
<proteinExistence type="predicted"/>
<dbReference type="Proteomes" id="UP001280121">
    <property type="component" value="Unassembled WGS sequence"/>
</dbReference>
<dbReference type="AlphaFoldDB" id="A0AAD9XU93"/>
<feature type="coiled-coil region" evidence="4">
    <location>
        <begin position="108"/>
        <end position="174"/>
    </location>
</feature>